<keyword evidence="2" id="KW-1185">Reference proteome</keyword>
<accession>A0ABV5EAI3</accession>
<evidence type="ECO:0000313" key="1">
    <source>
        <dbReference type="EMBL" id="MFB8773863.1"/>
    </source>
</evidence>
<proteinExistence type="predicted"/>
<comment type="caution">
    <text evidence="1">The sequence shown here is derived from an EMBL/GenBank/DDBJ whole genome shotgun (WGS) entry which is preliminary data.</text>
</comment>
<organism evidence="1 2">
    <name type="scientific">Streptomyces broussonetiae</name>
    <dbReference type="NCBI Taxonomy" id="2686304"/>
    <lineage>
        <taxon>Bacteria</taxon>
        <taxon>Bacillati</taxon>
        <taxon>Actinomycetota</taxon>
        <taxon>Actinomycetes</taxon>
        <taxon>Kitasatosporales</taxon>
        <taxon>Streptomycetaceae</taxon>
        <taxon>Streptomyces</taxon>
    </lineage>
</organism>
<gene>
    <name evidence="1" type="ORF">VSS16_14180</name>
</gene>
<sequence>MGLQPYPAAVGAAVGEEITDLCQAEPRLLAAQDHRDACQVRPVVAASPGAVAAGGEQVDEAPAAVALRVTADTAVFTDGLMLPMLGALARPVGAAGAVSAAEAEVWVSDRRERAADGRAFVAVPLFTATAVRP</sequence>
<name>A0ABV5EAI3_9ACTN</name>
<dbReference type="RefSeq" id="WP_376732635.1">
    <property type="nucleotide sequence ID" value="NZ_JAYMRP010000010.1"/>
</dbReference>
<dbReference type="EMBL" id="JAYMRP010000010">
    <property type="protein sequence ID" value="MFB8773863.1"/>
    <property type="molecule type" value="Genomic_DNA"/>
</dbReference>
<protein>
    <submittedName>
        <fullName evidence="1">Uncharacterized protein</fullName>
    </submittedName>
</protein>
<dbReference type="Proteomes" id="UP001585080">
    <property type="component" value="Unassembled WGS sequence"/>
</dbReference>
<evidence type="ECO:0000313" key="2">
    <source>
        <dbReference type="Proteomes" id="UP001585080"/>
    </source>
</evidence>
<reference evidence="1 2" key="1">
    <citation type="submission" date="2024-01" db="EMBL/GenBank/DDBJ databases">
        <title>Genome mining of biosynthetic gene clusters to explore secondary metabolites of Streptomyces sp.</title>
        <authorList>
            <person name="Baig A."/>
            <person name="Ajitkumar Shintre N."/>
            <person name="Kumar H."/>
            <person name="Anbarasu A."/>
            <person name="Ramaiah S."/>
        </authorList>
    </citation>
    <scope>NUCLEOTIDE SEQUENCE [LARGE SCALE GENOMIC DNA]</scope>
    <source>
        <strain evidence="1 2">A57</strain>
    </source>
</reference>